<gene>
    <name evidence="3" type="ORF">OBRU01_02278</name>
</gene>
<evidence type="ECO:0000313" key="4">
    <source>
        <dbReference type="Proteomes" id="UP000037510"/>
    </source>
</evidence>
<feature type="compositionally biased region" description="Basic and acidic residues" evidence="2">
    <location>
        <begin position="663"/>
        <end position="704"/>
    </location>
</feature>
<feature type="region of interest" description="Disordered" evidence="2">
    <location>
        <begin position="766"/>
        <end position="794"/>
    </location>
</feature>
<feature type="compositionally biased region" description="Polar residues" evidence="2">
    <location>
        <begin position="588"/>
        <end position="600"/>
    </location>
</feature>
<organism evidence="3 4">
    <name type="scientific">Operophtera brumata</name>
    <name type="common">Winter moth</name>
    <name type="synonym">Phalaena brumata</name>
    <dbReference type="NCBI Taxonomy" id="104452"/>
    <lineage>
        <taxon>Eukaryota</taxon>
        <taxon>Metazoa</taxon>
        <taxon>Ecdysozoa</taxon>
        <taxon>Arthropoda</taxon>
        <taxon>Hexapoda</taxon>
        <taxon>Insecta</taxon>
        <taxon>Pterygota</taxon>
        <taxon>Neoptera</taxon>
        <taxon>Endopterygota</taxon>
        <taxon>Lepidoptera</taxon>
        <taxon>Glossata</taxon>
        <taxon>Ditrysia</taxon>
        <taxon>Geometroidea</taxon>
        <taxon>Geometridae</taxon>
        <taxon>Larentiinae</taxon>
        <taxon>Operophtera</taxon>
    </lineage>
</organism>
<evidence type="ECO:0000256" key="1">
    <source>
        <dbReference type="SAM" id="Coils"/>
    </source>
</evidence>
<feature type="compositionally biased region" description="Basic residues" evidence="2">
    <location>
        <begin position="715"/>
        <end position="734"/>
    </location>
</feature>
<dbReference type="AlphaFoldDB" id="A0A0L7LR55"/>
<evidence type="ECO:0000256" key="2">
    <source>
        <dbReference type="SAM" id="MobiDB-lite"/>
    </source>
</evidence>
<feature type="region of interest" description="Disordered" evidence="2">
    <location>
        <begin position="581"/>
        <end position="600"/>
    </location>
</feature>
<sequence length="808" mass="92013">MEPKINKKPCNQAKKPSEHLHVTCLNVRTLLQDSRISELCYAIKDLNWDIIGLSETRRATETIEEYEDFILYHSKGNAWLASCKMSGMTGASMLRTRRKDVNIKPNRKRMARELQDVRHDGRQHAAHQAQRCQHQAESQNQQLSILIDAWLASCKMSGMTAASMLRTRRKDVNIKPNRKRMARELQDVRHDGRQHTAHQKQRCQHQAESQVSILVTESTVKYFNRRMARELQDVRHDGRQHAAHQAQTCQHQAESQNQQLSILIDAWLASCKMSGMTGASMLRTRRKDVNIKPNRKRMARELQDVRHDGRQHAAHQAQRCQHQAESQNHCVFSGQTDIKKLKRENDQLKREISALRYEYERLDSMLRERRSSPEHSDDSASVCSACPECASTDTASRTVAFNELSMVPEEGEQDGARSGDASPCNCEECLLEDRRKDKTMTPSYIKTTKKESNKVVDVLVHDSPPEMPQFFQSVTSPPYHVSPPPPGFSPPPPGFVVAPLQRFHTGGNVEDLLGEVSAQSSPAIQTTYIQQNSVFMCNTKRILQKQCCCQKNEPHHNGDSMPDPKSPKHYVTEKNIELTYDYPRGTPIPSTSQKSSDDMTTTTEVASTVVFVERKIPVKPKKFDFFFRSRSAPVGDNEEPIYATVNKLPKRLRRMELANLEKEVAYKSGEPDSSTRTDLTLKTDSESQVPQHDDDTSRSEREKSVAPQRPESPKAKKRKRFSLTFKKRERKRREKKEGNSGAAKNGVPVGESDNERLIEEVHEMVKPKHCTRHKARNTLSSSTCTHKSRKLSVPPNDGSIPWCGCWGA</sequence>
<feature type="non-terminal residue" evidence="3">
    <location>
        <position position="808"/>
    </location>
</feature>
<proteinExistence type="predicted"/>
<protein>
    <submittedName>
        <fullName evidence="3">Uncharacterized protein</fullName>
    </submittedName>
</protein>
<keyword evidence="4" id="KW-1185">Reference proteome</keyword>
<reference evidence="3 4" key="1">
    <citation type="journal article" date="2015" name="Genome Biol. Evol.">
        <title>The genome of winter moth (Operophtera brumata) provides a genomic perspective on sexual dimorphism and phenology.</title>
        <authorList>
            <person name="Derks M.F."/>
            <person name="Smit S."/>
            <person name="Salis L."/>
            <person name="Schijlen E."/>
            <person name="Bossers A."/>
            <person name="Mateman C."/>
            <person name="Pijl A.S."/>
            <person name="de Ridder D."/>
            <person name="Groenen M.A."/>
            <person name="Visser M.E."/>
            <person name="Megens H.J."/>
        </authorList>
    </citation>
    <scope>NUCLEOTIDE SEQUENCE [LARGE SCALE GENOMIC DNA]</scope>
    <source>
        <strain evidence="3">WM2013NL</strain>
        <tissue evidence="3">Head and thorax</tissue>
    </source>
</reference>
<accession>A0A0L7LR55</accession>
<comment type="caution">
    <text evidence="3">The sequence shown here is derived from an EMBL/GenBank/DDBJ whole genome shotgun (WGS) entry which is preliminary data.</text>
</comment>
<feature type="compositionally biased region" description="Basic residues" evidence="2">
    <location>
        <begin position="767"/>
        <end position="776"/>
    </location>
</feature>
<feature type="coiled-coil region" evidence="1">
    <location>
        <begin position="331"/>
        <end position="365"/>
    </location>
</feature>
<dbReference type="STRING" id="104452.A0A0L7LR55"/>
<dbReference type="Proteomes" id="UP000037510">
    <property type="component" value="Unassembled WGS sequence"/>
</dbReference>
<keyword evidence="1" id="KW-0175">Coiled coil</keyword>
<evidence type="ECO:0000313" key="3">
    <source>
        <dbReference type="EMBL" id="KOB77942.1"/>
    </source>
</evidence>
<feature type="region of interest" description="Disordered" evidence="2">
    <location>
        <begin position="663"/>
        <end position="753"/>
    </location>
</feature>
<name>A0A0L7LR55_OPEBR</name>
<dbReference type="EMBL" id="JTDY01000278">
    <property type="protein sequence ID" value="KOB77942.1"/>
    <property type="molecule type" value="Genomic_DNA"/>
</dbReference>